<organism evidence="1 2">
    <name type="scientific">Nocardioides lianchengensis</name>
    <dbReference type="NCBI Taxonomy" id="1045774"/>
    <lineage>
        <taxon>Bacteria</taxon>
        <taxon>Bacillati</taxon>
        <taxon>Actinomycetota</taxon>
        <taxon>Actinomycetes</taxon>
        <taxon>Propionibacteriales</taxon>
        <taxon>Nocardioidaceae</taxon>
        <taxon>Nocardioides</taxon>
    </lineage>
</organism>
<evidence type="ECO:0000313" key="1">
    <source>
        <dbReference type="EMBL" id="SDC87407.1"/>
    </source>
</evidence>
<dbReference type="RefSeq" id="WP_090854231.1">
    <property type="nucleotide sequence ID" value="NZ_FMZM01000004.1"/>
</dbReference>
<name>A0A1G6Q6Z3_9ACTN</name>
<protein>
    <submittedName>
        <fullName evidence="1">Uncharacterized protein</fullName>
    </submittedName>
</protein>
<proteinExistence type="predicted"/>
<dbReference type="OrthoDB" id="3789947at2"/>
<dbReference type="STRING" id="1045774.SAMN05421872_104267"/>
<dbReference type="Proteomes" id="UP000199034">
    <property type="component" value="Unassembled WGS sequence"/>
</dbReference>
<keyword evidence="2" id="KW-1185">Reference proteome</keyword>
<dbReference type="EMBL" id="FMZM01000004">
    <property type="protein sequence ID" value="SDC87407.1"/>
    <property type="molecule type" value="Genomic_DNA"/>
</dbReference>
<accession>A0A1G6Q6Z3</accession>
<gene>
    <name evidence="1" type="ORF">SAMN05421872_104267</name>
</gene>
<dbReference type="AlphaFoldDB" id="A0A1G6Q6Z3"/>
<reference evidence="1 2" key="1">
    <citation type="submission" date="2016-10" db="EMBL/GenBank/DDBJ databases">
        <authorList>
            <person name="de Groot N.N."/>
        </authorList>
    </citation>
    <scope>NUCLEOTIDE SEQUENCE [LARGE SCALE GENOMIC DNA]</scope>
    <source>
        <strain evidence="1 2">CGMCC 4.6858</strain>
    </source>
</reference>
<sequence length="61" mass="6930">MENPTTTDVIVDNELARFSDHRNELRTRHSQALAKLMDERADLYGVNALADLVSDSLRWSA</sequence>
<evidence type="ECO:0000313" key="2">
    <source>
        <dbReference type="Proteomes" id="UP000199034"/>
    </source>
</evidence>